<evidence type="ECO:0000256" key="7">
    <source>
        <dbReference type="ARBA" id="ARBA00022842"/>
    </source>
</evidence>
<evidence type="ECO:0000256" key="11">
    <source>
        <dbReference type="ARBA" id="ARBA00022932"/>
    </source>
</evidence>
<evidence type="ECO:0000256" key="15">
    <source>
        <dbReference type="ARBA" id="ARBA00049244"/>
    </source>
</evidence>
<keyword evidence="7" id="KW-0460">Magnesium</keyword>
<keyword evidence="2" id="KW-0548">Nucleotidyltransferase</keyword>
<dbReference type="GO" id="GO:0032196">
    <property type="term" value="P:transposition"/>
    <property type="evidence" value="ECO:0007669"/>
    <property type="project" value="UniProtKB-KW"/>
</dbReference>
<dbReference type="GO" id="GO:0005634">
    <property type="term" value="C:nucleus"/>
    <property type="evidence" value="ECO:0007669"/>
    <property type="project" value="UniProtKB-ARBA"/>
</dbReference>
<dbReference type="InterPro" id="IPR001584">
    <property type="entry name" value="Integrase_cat-core"/>
</dbReference>
<protein>
    <recommendedName>
        <fullName evidence="16">Integrase catalytic domain-containing protein</fullName>
    </recommendedName>
</protein>
<dbReference type="AlphaFoldDB" id="A0A8H6H2X9"/>
<keyword evidence="12" id="KW-0238">DNA-binding</keyword>
<dbReference type="PANTHER" id="PTHR42648:SF11">
    <property type="entry name" value="TRANSPOSON TY4-P GAG-POL POLYPROTEIN"/>
    <property type="match status" value="1"/>
</dbReference>
<evidence type="ECO:0000313" key="18">
    <source>
        <dbReference type="Proteomes" id="UP000593570"/>
    </source>
</evidence>
<evidence type="ECO:0000256" key="13">
    <source>
        <dbReference type="ARBA" id="ARBA00023172"/>
    </source>
</evidence>
<dbReference type="GO" id="GO:0003887">
    <property type="term" value="F:DNA-directed DNA polymerase activity"/>
    <property type="evidence" value="ECO:0007669"/>
    <property type="project" value="UniProtKB-KW"/>
</dbReference>
<dbReference type="SUPFAM" id="SSF53098">
    <property type="entry name" value="Ribonuclease H-like"/>
    <property type="match status" value="1"/>
</dbReference>
<evidence type="ECO:0000259" key="16">
    <source>
        <dbReference type="PROSITE" id="PS50994"/>
    </source>
</evidence>
<keyword evidence="4" id="KW-0479">Metal-binding</keyword>
<comment type="caution">
    <text evidence="17">The sequence shown here is derived from an EMBL/GenBank/DDBJ whole genome shotgun (WGS) entry which is preliminary data.</text>
</comment>
<evidence type="ECO:0000256" key="8">
    <source>
        <dbReference type="ARBA" id="ARBA00022884"/>
    </source>
</evidence>
<keyword evidence="11" id="KW-0808">Transferase</keyword>
<keyword evidence="11" id="KW-0239">DNA-directed DNA polymerase</keyword>
<dbReference type="InterPro" id="IPR039537">
    <property type="entry name" value="Retrotran_Ty1/copia-like"/>
</dbReference>
<evidence type="ECO:0000256" key="4">
    <source>
        <dbReference type="ARBA" id="ARBA00022723"/>
    </source>
</evidence>
<dbReference type="GO" id="GO:0015074">
    <property type="term" value="P:DNA integration"/>
    <property type="evidence" value="ECO:0007669"/>
    <property type="project" value="UniProtKB-KW"/>
</dbReference>
<reference evidence="17 18" key="1">
    <citation type="journal article" date="2020" name="bioRxiv">
        <title>A chromosome-scale genome assembly for the Fusarium oxysporum strain Fo5176 to establish a model Arabidopsis-fungal pathosystem.</title>
        <authorList>
            <person name="Fokkens L."/>
            <person name="Guo L."/>
            <person name="Dora S."/>
            <person name="Wang B."/>
            <person name="Ye K."/>
            <person name="Sanchez-Rodriguez C."/>
            <person name="Croll D."/>
        </authorList>
    </citation>
    <scope>NUCLEOTIDE SEQUENCE [LARGE SCALE GENOMIC DNA]</scope>
    <source>
        <strain evidence="17 18">Fo5176</strain>
    </source>
</reference>
<sequence>MTRGMYCDDHHDHQPFNYCLACDIAKALRWTPRNKRKRASRAGFIHVDTFKVNPPGIRGERWGMIATDDRHRMRWAYTFTRKGMASELLGQLISKIRIQYGIRVYAIQMDGGSELYGGSLKNLEYTHGVKIIKTTPYTPEFNGVAERSNRIIFDKVRATMESERIPIELWPLVLKDMVRKTNVTATRAIDGLTPMESFLNEALPGQDNKPDLSGERICGSQVTIHIPQERRLRSHKFGPRGEAGIYLCMEGSQIYTCWVQGSEPLHPLHFGTK</sequence>
<evidence type="ECO:0000256" key="9">
    <source>
        <dbReference type="ARBA" id="ARBA00022908"/>
    </source>
</evidence>
<dbReference type="GO" id="GO:0003677">
    <property type="term" value="F:DNA binding"/>
    <property type="evidence" value="ECO:0007669"/>
    <property type="project" value="UniProtKB-KW"/>
</dbReference>
<dbReference type="Proteomes" id="UP000593570">
    <property type="component" value="Unassembled WGS sequence"/>
</dbReference>
<keyword evidence="1" id="KW-0815">Transposition</keyword>
<dbReference type="GO" id="GO:0003723">
    <property type="term" value="F:RNA binding"/>
    <property type="evidence" value="ECO:0007669"/>
    <property type="project" value="UniProtKB-KW"/>
</dbReference>
<evidence type="ECO:0000256" key="1">
    <source>
        <dbReference type="ARBA" id="ARBA00022578"/>
    </source>
</evidence>
<dbReference type="GO" id="GO:0016787">
    <property type="term" value="F:hydrolase activity"/>
    <property type="evidence" value="ECO:0007669"/>
    <property type="project" value="UniProtKB-KW"/>
</dbReference>
<dbReference type="PANTHER" id="PTHR42648">
    <property type="entry name" value="TRANSPOSASE, PUTATIVE-RELATED"/>
    <property type="match status" value="1"/>
</dbReference>
<dbReference type="GO" id="GO:0003964">
    <property type="term" value="F:RNA-directed DNA polymerase activity"/>
    <property type="evidence" value="ECO:0007669"/>
    <property type="project" value="UniProtKB-KW"/>
</dbReference>
<evidence type="ECO:0000256" key="10">
    <source>
        <dbReference type="ARBA" id="ARBA00022918"/>
    </source>
</evidence>
<keyword evidence="6" id="KW-0378">Hydrolase</keyword>
<dbReference type="PROSITE" id="PS50994">
    <property type="entry name" value="INTEGRASE"/>
    <property type="match status" value="1"/>
</dbReference>
<dbReference type="Gene3D" id="3.30.420.10">
    <property type="entry name" value="Ribonuclease H-like superfamily/Ribonuclease H"/>
    <property type="match status" value="1"/>
</dbReference>
<accession>A0A8H6H2X9</accession>
<keyword evidence="10" id="KW-0695">RNA-directed DNA polymerase</keyword>
<evidence type="ECO:0000256" key="2">
    <source>
        <dbReference type="ARBA" id="ARBA00022695"/>
    </source>
</evidence>
<organism evidence="17 18">
    <name type="scientific">Fusarium oxysporum f. sp. conglutinans</name>
    <dbReference type="NCBI Taxonomy" id="100902"/>
    <lineage>
        <taxon>Eukaryota</taxon>
        <taxon>Fungi</taxon>
        <taxon>Dikarya</taxon>
        <taxon>Ascomycota</taxon>
        <taxon>Pezizomycotina</taxon>
        <taxon>Sordariomycetes</taxon>
        <taxon>Hypocreomycetidae</taxon>
        <taxon>Hypocreales</taxon>
        <taxon>Nectriaceae</taxon>
        <taxon>Fusarium</taxon>
        <taxon>Fusarium oxysporum species complex</taxon>
    </lineage>
</organism>
<evidence type="ECO:0000256" key="5">
    <source>
        <dbReference type="ARBA" id="ARBA00022759"/>
    </source>
</evidence>
<comment type="catalytic activity">
    <reaction evidence="15">
        <text>DNA(n) + a 2'-deoxyribonucleoside 5'-triphosphate = DNA(n+1) + diphosphate</text>
        <dbReference type="Rhea" id="RHEA:22508"/>
        <dbReference type="Rhea" id="RHEA-COMP:17339"/>
        <dbReference type="Rhea" id="RHEA-COMP:17340"/>
        <dbReference type="ChEBI" id="CHEBI:33019"/>
        <dbReference type="ChEBI" id="CHEBI:61560"/>
        <dbReference type="ChEBI" id="CHEBI:173112"/>
        <dbReference type="EC" id="2.7.7.7"/>
    </reaction>
</comment>
<dbReference type="InterPro" id="IPR036397">
    <property type="entry name" value="RNaseH_sf"/>
</dbReference>
<dbReference type="GO" id="GO:0046872">
    <property type="term" value="F:metal ion binding"/>
    <property type="evidence" value="ECO:0007669"/>
    <property type="project" value="UniProtKB-KW"/>
</dbReference>
<gene>
    <name evidence="17" type="ORF">HZS61_008407</name>
</gene>
<evidence type="ECO:0000256" key="3">
    <source>
        <dbReference type="ARBA" id="ARBA00022722"/>
    </source>
</evidence>
<proteinExistence type="predicted"/>
<evidence type="ECO:0000313" key="17">
    <source>
        <dbReference type="EMBL" id="KAF6528105.1"/>
    </source>
</evidence>
<evidence type="ECO:0000256" key="14">
    <source>
        <dbReference type="ARBA" id="ARBA00048173"/>
    </source>
</evidence>
<keyword evidence="5" id="KW-0255">Endonuclease</keyword>
<keyword evidence="9" id="KW-0229">DNA integration</keyword>
<dbReference type="GO" id="GO:0004519">
    <property type="term" value="F:endonuclease activity"/>
    <property type="evidence" value="ECO:0007669"/>
    <property type="project" value="UniProtKB-KW"/>
</dbReference>
<keyword evidence="3" id="KW-0540">Nuclease</keyword>
<dbReference type="EMBL" id="JACDXP010000002">
    <property type="protein sequence ID" value="KAF6528105.1"/>
    <property type="molecule type" value="Genomic_DNA"/>
</dbReference>
<evidence type="ECO:0000256" key="12">
    <source>
        <dbReference type="ARBA" id="ARBA00023125"/>
    </source>
</evidence>
<dbReference type="InterPro" id="IPR012337">
    <property type="entry name" value="RNaseH-like_sf"/>
</dbReference>
<dbReference type="GO" id="GO:0006310">
    <property type="term" value="P:DNA recombination"/>
    <property type="evidence" value="ECO:0007669"/>
    <property type="project" value="UniProtKB-KW"/>
</dbReference>
<keyword evidence="13" id="KW-0233">DNA recombination</keyword>
<keyword evidence="8" id="KW-0694">RNA-binding</keyword>
<evidence type="ECO:0000256" key="6">
    <source>
        <dbReference type="ARBA" id="ARBA00022801"/>
    </source>
</evidence>
<name>A0A8H6H2X9_FUSOX</name>
<feature type="domain" description="Integrase catalytic" evidence="16">
    <location>
        <begin position="28"/>
        <end position="202"/>
    </location>
</feature>
<comment type="catalytic activity">
    <reaction evidence="14">
        <text>DNA(n) + a 2'-deoxyribonucleoside 5'-triphosphate = DNA(n+1) + diphosphate</text>
        <dbReference type="Rhea" id="RHEA:22508"/>
        <dbReference type="Rhea" id="RHEA-COMP:17339"/>
        <dbReference type="Rhea" id="RHEA-COMP:17340"/>
        <dbReference type="ChEBI" id="CHEBI:33019"/>
        <dbReference type="ChEBI" id="CHEBI:61560"/>
        <dbReference type="ChEBI" id="CHEBI:173112"/>
        <dbReference type="EC" id="2.7.7.49"/>
    </reaction>
</comment>